<dbReference type="PANTHER" id="PTHR34319">
    <property type="entry name" value="MAJOR EXPORTED PROTEIN"/>
    <property type="match status" value="1"/>
</dbReference>
<name>A0A3M4VEQ4_PSECI</name>
<dbReference type="InterPro" id="IPR008514">
    <property type="entry name" value="T6SS_Hcp"/>
</dbReference>
<dbReference type="InterPro" id="IPR036624">
    <property type="entry name" value="Hcp1-lik_sf"/>
</dbReference>
<protein>
    <submittedName>
        <fullName evidence="1">Type VI secretion system effector, Hcp1 family</fullName>
    </submittedName>
</protein>
<sequence>MAHHDYMTIKGDTQGLMSEGCSDEKSIGNKCQKGHLNEIMVLSFAHQMSNVGNIKHATHRPIIIVKNVDKSSPLLAQALANREPVDCMIDFYRTSPKGLQEKFYSIEIKGGLISELMLDIPHAILQNGAEAQEHISIRYSEIIWTHHSARTRGHAFWGGE</sequence>
<dbReference type="Gene3D" id="2.30.110.20">
    <property type="entry name" value="Hcp1-like"/>
    <property type="match status" value="1"/>
</dbReference>
<evidence type="ECO:0000313" key="2">
    <source>
        <dbReference type="Proteomes" id="UP000278332"/>
    </source>
</evidence>
<organism evidence="1 2">
    <name type="scientific">Pseudomonas cichorii</name>
    <dbReference type="NCBI Taxonomy" id="36746"/>
    <lineage>
        <taxon>Bacteria</taxon>
        <taxon>Pseudomonadati</taxon>
        <taxon>Pseudomonadota</taxon>
        <taxon>Gammaproteobacteria</taxon>
        <taxon>Pseudomonadales</taxon>
        <taxon>Pseudomonadaceae</taxon>
        <taxon>Pseudomonas</taxon>
    </lineage>
</organism>
<proteinExistence type="predicted"/>
<comment type="caution">
    <text evidence="1">The sequence shown here is derived from an EMBL/GenBank/DDBJ whole genome shotgun (WGS) entry which is preliminary data.</text>
</comment>
<dbReference type="Pfam" id="PF05638">
    <property type="entry name" value="T6SS_HCP"/>
    <property type="match status" value="1"/>
</dbReference>
<dbReference type="EMBL" id="RBRY01000177">
    <property type="protein sequence ID" value="RMR50305.1"/>
    <property type="molecule type" value="Genomic_DNA"/>
</dbReference>
<dbReference type="NCBIfam" id="TIGR03344">
    <property type="entry name" value="VI_effect_Hcp1"/>
    <property type="match status" value="1"/>
</dbReference>
<gene>
    <name evidence="1" type="ORF">ALP84_02289</name>
</gene>
<dbReference type="Proteomes" id="UP000278332">
    <property type="component" value="Unassembled WGS sequence"/>
</dbReference>
<evidence type="ECO:0000313" key="1">
    <source>
        <dbReference type="EMBL" id="RMR50305.1"/>
    </source>
</evidence>
<dbReference type="SUPFAM" id="SSF141452">
    <property type="entry name" value="Hcp1-like"/>
    <property type="match status" value="1"/>
</dbReference>
<dbReference type="PANTHER" id="PTHR34319:SF7">
    <property type="entry name" value="HNH ENDONUCLEASE DOMAIN-CONTAINING PROTEIN"/>
    <property type="match status" value="1"/>
</dbReference>
<reference evidence="1 2" key="1">
    <citation type="submission" date="2018-08" db="EMBL/GenBank/DDBJ databases">
        <title>Recombination of ecologically and evolutionarily significant loci maintains genetic cohesion in the Pseudomonas syringae species complex.</title>
        <authorList>
            <person name="Dillon M."/>
            <person name="Thakur S."/>
            <person name="Almeida R.N.D."/>
            <person name="Weir B.S."/>
            <person name="Guttman D.S."/>
        </authorList>
    </citation>
    <scope>NUCLEOTIDE SEQUENCE [LARGE SCALE GENOMIC DNA]</scope>
    <source>
        <strain evidence="1 2">ICMP 6917</strain>
    </source>
</reference>
<accession>A0A3M4VEQ4</accession>
<dbReference type="AlphaFoldDB" id="A0A3M4VEQ4"/>
<dbReference type="RefSeq" id="WP_095067519.1">
    <property type="nucleotide sequence ID" value="NZ_RBRY01000177.1"/>
</dbReference>
<dbReference type="InterPro" id="IPR052947">
    <property type="entry name" value="T6SS_Hcp1_domain"/>
</dbReference>